<keyword evidence="5" id="KW-0808">Transferase</keyword>
<dbReference type="InterPro" id="IPR029016">
    <property type="entry name" value="GAF-like_dom_sf"/>
</dbReference>
<evidence type="ECO:0000313" key="13">
    <source>
        <dbReference type="Proteomes" id="UP000019277"/>
    </source>
</evidence>
<dbReference type="eggNOG" id="COG0745">
    <property type="taxonomic scope" value="Bacteria"/>
</dbReference>
<evidence type="ECO:0000259" key="11">
    <source>
        <dbReference type="PROSITE" id="PS50112"/>
    </source>
</evidence>
<dbReference type="RefSeq" id="WP_052021562.1">
    <property type="nucleotide sequence ID" value="NZ_AYXG01000169.1"/>
</dbReference>
<name>W7ITU4_9PSEU</name>
<dbReference type="Gene3D" id="1.10.287.130">
    <property type="match status" value="1"/>
</dbReference>
<dbReference type="InterPro" id="IPR000014">
    <property type="entry name" value="PAS"/>
</dbReference>
<accession>W7ITU4</accession>
<dbReference type="SUPFAM" id="SSF55874">
    <property type="entry name" value="ATPase domain of HSP90 chaperone/DNA topoisomerase II/histidine kinase"/>
    <property type="match status" value="1"/>
</dbReference>
<dbReference type="SUPFAM" id="SSF55781">
    <property type="entry name" value="GAF domain-like"/>
    <property type="match status" value="1"/>
</dbReference>
<dbReference type="EC" id="2.7.13.3" evidence="3"/>
<dbReference type="Proteomes" id="UP000019277">
    <property type="component" value="Unassembled WGS sequence"/>
</dbReference>
<dbReference type="SMART" id="SM00331">
    <property type="entry name" value="PP2C_SIG"/>
    <property type="match status" value="1"/>
</dbReference>
<dbReference type="SUPFAM" id="SSF55785">
    <property type="entry name" value="PYP-like sensor domain (PAS domain)"/>
    <property type="match status" value="1"/>
</dbReference>
<evidence type="ECO:0000259" key="10">
    <source>
        <dbReference type="PROSITE" id="PS50110"/>
    </source>
</evidence>
<dbReference type="GO" id="GO:0005886">
    <property type="term" value="C:plasma membrane"/>
    <property type="evidence" value="ECO:0007669"/>
    <property type="project" value="UniProtKB-SubCell"/>
</dbReference>
<dbReference type="PRINTS" id="PR00344">
    <property type="entry name" value="BCTRLSENSOR"/>
</dbReference>
<dbReference type="AlphaFoldDB" id="W7ITU4"/>
<dbReference type="PROSITE" id="PS50109">
    <property type="entry name" value="HIS_KIN"/>
    <property type="match status" value="1"/>
</dbReference>
<dbReference type="CDD" id="cd00082">
    <property type="entry name" value="HisKA"/>
    <property type="match status" value="1"/>
</dbReference>
<dbReference type="PATRIC" id="fig|909613.9.peg.4511"/>
<dbReference type="Pfam" id="PF00072">
    <property type="entry name" value="Response_reg"/>
    <property type="match status" value="1"/>
</dbReference>
<dbReference type="OrthoDB" id="163538at2"/>
<evidence type="ECO:0000259" key="9">
    <source>
        <dbReference type="PROSITE" id="PS50109"/>
    </source>
</evidence>
<dbReference type="InterPro" id="IPR005467">
    <property type="entry name" value="His_kinase_dom"/>
</dbReference>
<keyword evidence="6" id="KW-0418">Kinase</keyword>
<protein>
    <recommendedName>
        <fullName evidence="3">histidine kinase</fullName>
        <ecNumber evidence="3">2.7.13.3</ecNumber>
    </recommendedName>
</protein>
<dbReference type="CDD" id="cd17574">
    <property type="entry name" value="REC_OmpR"/>
    <property type="match status" value="1"/>
</dbReference>
<dbReference type="CDD" id="cd16922">
    <property type="entry name" value="HATPase_EvgS-ArcB-TorS-like"/>
    <property type="match status" value="1"/>
</dbReference>
<reference evidence="12 13" key="1">
    <citation type="journal article" date="2014" name="Genome Announc.">
        <title>Draft Genome Sequence of the Antitrypanosomally Active Sponge-Associated Bacterium Actinokineospora sp. Strain EG49.</title>
        <authorList>
            <person name="Harjes J."/>
            <person name="Ryu T."/>
            <person name="Abdelmohsen U.R."/>
            <person name="Moitinho-Silva L."/>
            <person name="Horn H."/>
            <person name="Ravasi T."/>
            <person name="Hentschel U."/>
        </authorList>
    </citation>
    <scope>NUCLEOTIDE SEQUENCE [LARGE SCALE GENOMIC DNA]</scope>
    <source>
        <strain evidence="12 13">EG49</strain>
    </source>
</reference>
<comment type="catalytic activity">
    <reaction evidence="1">
        <text>ATP + protein L-histidine = ADP + protein N-phospho-L-histidine.</text>
        <dbReference type="EC" id="2.7.13.3"/>
    </reaction>
</comment>
<evidence type="ECO:0000256" key="6">
    <source>
        <dbReference type="ARBA" id="ARBA00022777"/>
    </source>
</evidence>
<keyword evidence="13" id="KW-1185">Reference proteome</keyword>
<gene>
    <name evidence="12" type="ORF">UO65_4509</name>
</gene>
<dbReference type="Gene3D" id="3.60.40.10">
    <property type="entry name" value="PPM-type phosphatase domain"/>
    <property type="match status" value="1"/>
</dbReference>
<dbReference type="FunFam" id="1.10.287.130:FF:000045">
    <property type="entry name" value="Two-component system sensor histidine kinase/response regulator"/>
    <property type="match status" value="1"/>
</dbReference>
<dbReference type="NCBIfam" id="TIGR00229">
    <property type="entry name" value="sensory_box"/>
    <property type="match status" value="1"/>
</dbReference>
<dbReference type="PROSITE" id="PS50110">
    <property type="entry name" value="RESPONSE_REGULATORY"/>
    <property type="match status" value="1"/>
</dbReference>
<dbReference type="Pfam" id="PF08448">
    <property type="entry name" value="PAS_4"/>
    <property type="match status" value="1"/>
</dbReference>
<dbReference type="InterPro" id="IPR036890">
    <property type="entry name" value="HATPase_C_sf"/>
</dbReference>
<dbReference type="InterPro" id="IPR004358">
    <property type="entry name" value="Sig_transdc_His_kin-like_C"/>
</dbReference>
<dbReference type="Gene3D" id="3.30.450.40">
    <property type="match status" value="1"/>
</dbReference>
<dbReference type="FunFam" id="3.30.565.10:FF:000006">
    <property type="entry name" value="Sensor histidine kinase WalK"/>
    <property type="match status" value="1"/>
</dbReference>
<sequence>MAVEHESGRSGPPFTGSDPVTGLLAAVDWARTPLGPAEGWHPQLRSVVRTMISSRQQMVLFWGPERIAVYNDAYAPTIGDKHPRALGRPAEENWGELWEVLAPLLDRVHRTGTPFWAQDHPFSIERHGFLEQTYFDVSYDPVFVDAPGGGDGAVYVGGVLCLVTETTGRVLGERRMRALGRLGTLLTGLSDTERIGRVTATALADDPEDVPRALLYLLDGEQLVLAGAVHRESAPLTINLVGPDPVVEVLRTVFADGEAAWLPEPPGGGARALALPLTSLTGVGGVLVAVPNPMLDLSSGYREFLDLVAAAVSAALANAATHDAERGRIESLAELDRAKTELFANVSHELRTPLTLIAGPAEDALVDVVEPLPPAQRERVEVIRRNAARLVRMVENILDFTRIESGSLRAEPGATDLSVFTAAIADSFRPAVERAGLELRVDAPPLPREVAVDRDMWQRVVLNLLSNALKFTLTGSIEVAVADRGGRAVLTVTDTGLGIPAHELPRLFDRFHRVREPAARSREGTGIGLALAAELVHLHSGDIHAASEPGVGTTFTVTLPYGEASPGTATPARGAVAEAYLDEALGWSGGTSWVEALPRADPRATGGSRVLVVEDNADLRGFLVRLLSRHWEVAVAANGDEALTAVRRGRPDLVLTDVLMPGLDGYGLLAALRGNPSTEHIPVILLSARAGEEAAIEGLAAGADDYLSKPFSAQELVARVRSNLELARLRSHQAAWRAALVESLDDGFFMMDAAGTILEMNAACGQILGFDARGLPYPRPYPWWPVSEVDPRAAQRLEDALDQALAGGGGRFEVPARRDTGRRVWLAVSVNEVPPLGAGPKLFVGTVRDVTSDRVAAERDAALATFAAALADATDVGEVLAAGSSGLGGAWSTRPAVAVAWSRGSEGSGTRGDRPEVVADADGRGWDDLPAHARSALDAARRTRTPQVVPEPGADRRSLGIAARLDAGGEETAVWLELDPPQRVSDVDRYLFGSLCAQLGLALTRARSFDEQRTVAVTLQRSILGPTDLPEGFAVRYEPALEPLEVGGDWYDVVRLDEHRVGVVVGDCVGRGLRAASVMGQLRSACRALLQQAIDPAQVLTALDDFAELLPGATCTTVFCAIVDDQAGTLVYSSAGHLPGLVAGRGGRTSKLDGASSVPLAVRGTAARPQATVTLEDGCTVLLYTDGLVERRGEVIDDGIERAVRALVEAGDAPTLDEALHRVITGLAPEHGHDDDVAALLYRHTAGRM</sequence>
<dbReference type="InterPro" id="IPR003594">
    <property type="entry name" value="HATPase_dom"/>
</dbReference>
<evidence type="ECO:0000256" key="4">
    <source>
        <dbReference type="ARBA" id="ARBA00022553"/>
    </source>
</evidence>
<feature type="modified residue" description="4-aspartylphosphate" evidence="8">
    <location>
        <position position="657"/>
    </location>
</feature>
<dbReference type="Pfam" id="PF02518">
    <property type="entry name" value="HATPase_c"/>
    <property type="match status" value="1"/>
</dbReference>
<dbReference type="PANTHER" id="PTHR43547">
    <property type="entry name" value="TWO-COMPONENT HISTIDINE KINASE"/>
    <property type="match status" value="1"/>
</dbReference>
<dbReference type="Pfam" id="PF00512">
    <property type="entry name" value="HisKA"/>
    <property type="match status" value="1"/>
</dbReference>
<comment type="subcellular location">
    <subcellularLocation>
        <location evidence="2">Cell membrane</location>
    </subcellularLocation>
</comment>
<dbReference type="SMART" id="SM00388">
    <property type="entry name" value="HisKA"/>
    <property type="match status" value="1"/>
</dbReference>
<feature type="domain" description="PAS" evidence="11">
    <location>
        <begin position="733"/>
        <end position="808"/>
    </location>
</feature>
<proteinExistence type="predicted"/>
<dbReference type="InterPro" id="IPR036457">
    <property type="entry name" value="PPM-type-like_dom_sf"/>
</dbReference>
<dbReference type="PROSITE" id="PS50112">
    <property type="entry name" value="PAS"/>
    <property type="match status" value="1"/>
</dbReference>
<dbReference type="STRING" id="909613.UO65_4509"/>
<organism evidence="12 13">
    <name type="scientific">Actinokineospora spheciospongiae</name>
    <dbReference type="NCBI Taxonomy" id="909613"/>
    <lineage>
        <taxon>Bacteria</taxon>
        <taxon>Bacillati</taxon>
        <taxon>Actinomycetota</taxon>
        <taxon>Actinomycetes</taxon>
        <taxon>Pseudonocardiales</taxon>
        <taxon>Pseudonocardiaceae</taxon>
        <taxon>Actinokineospora</taxon>
    </lineage>
</organism>
<dbReference type="SMART" id="SM00387">
    <property type="entry name" value="HATPase_c"/>
    <property type="match status" value="1"/>
</dbReference>
<dbReference type="SUPFAM" id="SSF52172">
    <property type="entry name" value="CheY-like"/>
    <property type="match status" value="1"/>
</dbReference>
<feature type="domain" description="Histidine kinase" evidence="9">
    <location>
        <begin position="345"/>
        <end position="563"/>
    </location>
</feature>
<dbReference type="PANTHER" id="PTHR43547:SF2">
    <property type="entry name" value="HYBRID SIGNAL TRANSDUCTION HISTIDINE KINASE C"/>
    <property type="match status" value="1"/>
</dbReference>
<dbReference type="Gene3D" id="3.30.565.10">
    <property type="entry name" value="Histidine kinase-like ATPase, C-terminal domain"/>
    <property type="match status" value="1"/>
</dbReference>
<evidence type="ECO:0000256" key="5">
    <source>
        <dbReference type="ARBA" id="ARBA00022679"/>
    </source>
</evidence>
<dbReference type="eggNOG" id="COG2205">
    <property type="taxonomic scope" value="Bacteria"/>
</dbReference>
<dbReference type="GO" id="GO:0000155">
    <property type="term" value="F:phosphorelay sensor kinase activity"/>
    <property type="evidence" value="ECO:0007669"/>
    <property type="project" value="InterPro"/>
</dbReference>
<evidence type="ECO:0000256" key="7">
    <source>
        <dbReference type="ARBA" id="ARBA00023012"/>
    </source>
</evidence>
<dbReference type="InterPro" id="IPR001932">
    <property type="entry name" value="PPM-type_phosphatase-like_dom"/>
</dbReference>
<dbReference type="eggNOG" id="COG2208">
    <property type="taxonomic scope" value="Bacteria"/>
</dbReference>
<keyword evidence="4 8" id="KW-0597">Phosphoprotein</keyword>
<evidence type="ECO:0000256" key="1">
    <source>
        <dbReference type="ARBA" id="ARBA00000085"/>
    </source>
</evidence>
<evidence type="ECO:0000256" key="2">
    <source>
        <dbReference type="ARBA" id="ARBA00004236"/>
    </source>
</evidence>
<dbReference type="InterPro" id="IPR036097">
    <property type="entry name" value="HisK_dim/P_sf"/>
</dbReference>
<dbReference type="InterPro" id="IPR013656">
    <property type="entry name" value="PAS_4"/>
</dbReference>
<evidence type="ECO:0000313" key="12">
    <source>
        <dbReference type="EMBL" id="EWC60162.1"/>
    </source>
</evidence>
<dbReference type="InterPro" id="IPR003661">
    <property type="entry name" value="HisK_dim/P_dom"/>
</dbReference>
<dbReference type="CDD" id="cd00130">
    <property type="entry name" value="PAS"/>
    <property type="match status" value="1"/>
</dbReference>
<dbReference type="SUPFAM" id="SSF47384">
    <property type="entry name" value="Homodimeric domain of signal transducing histidine kinase"/>
    <property type="match status" value="1"/>
</dbReference>
<keyword evidence="7" id="KW-0902">Two-component regulatory system</keyword>
<dbReference type="InterPro" id="IPR035965">
    <property type="entry name" value="PAS-like_dom_sf"/>
</dbReference>
<dbReference type="EMBL" id="AYXG01000169">
    <property type="protein sequence ID" value="EWC60162.1"/>
    <property type="molecule type" value="Genomic_DNA"/>
</dbReference>
<feature type="domain" description="Response regulatory" evidence="10">
    <location>
        <begin position="609"/>
        <end position="724"/>
    </location>
</feature>
<evidence type="ECO:0000256" key="8">
    <source>
        <dbReference type="PROSITE-ProRule" id="PRU00169"/>
    </source>
</evidence>
<dbReference type="SMART" id="SM00448">
    <property type="entry name" value="REC"/>
    <property type="match status" value="1"/>
</dbReference>
<evidence type="ECO:0000256" key="3">
    <source>
        <dbReference type="ARBA" id="ARBA00012438"/>
    </source>
</evidence>
<dbReference type="Pfam" id="PF07228">
    <property type="entry name" value="SpoIIE"/>
    <property type="match status" value="1"/>
</dbReference>
<dbReference type="Gene3D" id="3.30.450.20">
    <property type="entry name" value="PAS domain"/>
    <property type="match status" value="2"/>
</dbReference>
<dbReference type="InterPro" id="IPR011006">
    <property type="entry name" value="CheY-like_superfamily"/>
</dbReference>
<dbReference type="Gene3D" id="3.40.50.2300">
    <property type="match status" value="1"/>
</dbReference>
<dbReference type="InterPro" id="IPR001789">
    <property type="entry name" value="Sig_transdc_resp-reg_receiver"/>
</dbReference>
<comment type="caution">
    <text evidence="12">The sequence shown here is derived from an EMBL/GenBank/DDBJ whole genome shotgun (WGS) entry which is preliminary data.</text>
</comment>